<dbReference type="InterPro" id="IPR001387">
    <property type="entry name" value="Cro/C1-type_HTH"/>
</dbReference>
<accession>A0A0D8I8L6</accession>
<dbReference type="Pfam" id="PF01381">
    <property type="entry name" value="HTH_3"/>
    <property type="match status" value="1"/>
</dbReference>
<organism evidence="1 2">
    <name type="scientific">Clostridium aceticum</name>
    <dbReference type="NCBI Taxonomy" id="84022"/>
    <lineage>
        <taxon>Bacteria</taxon>
        <taxon>Bacillati</taxon>
        <taxon>Bacillota</taxon>
        <taxon>Clostridia</taxon>
        <taxon>Eubacteriales</taxon>
        <taxon>Clostridiaceae</taxon>
        <taxon>Clostridium</taxon>
    </lineage>
</organism>
<dbReference type="GO" id="GO:0003677">
    <property type="term" value="F:DNA binding"/>
    <property type="evidence" value="ECO:0007669"/>
    <property type="project" value="InterPro"/>
</dbReference>
<gene>
    <name evidence="1" type="ORF">CACET_c36870</name>
</gene>
<dbReference type="PATRIC" id="fig|84022.5.peg.2524"/>
<keyword evidence="2" id="KW-1185">Reference proteome</keyword>
<dbReference type="Gene3D" id="1.10.260.40">
    <property type="entry name" value="lambda repressor-like DNA-binding domains"/>
    <property type="match status" value="1"/>
</dbReference>
<dbReference type="Proteomes" id="UP000035704">
    <property type="component" value="Chromosome"/>
</dbReference>
<dbReference type="KEGG" id="cace:CACET_c36870"/>
<dbReference type="OrthoDB" id="1912177at2"/>
<proteinExistence type="predicted"/>
<evidence type="ECO:0000313" key="1">
    <source>
        <dbReference type="EMBL" id="AKL97115.1"/>
    </source>
</evidence>
<dbReference type="RefSeq" id="WP_044826380.1">
    <property type="nucleotide sequence ID" value="NZ_CP009687.1"/>
</dbReference>
<evidence type="ECO:0000313" key="2">
    <source>
        <dbReference type="Proteomes" id="UP000035704"/>
    </source>
</evidence>
<dbReference type="InterPro" id="IPR010982">
    <property type="entry name" value="Lambda_DNA-bd_dom_sf"/>
</dbReference>
<sequence length="67" mass="7661">MLNGFKIREIRMKKGYTTMDVSRITQISKSYIEELERGDKKNPSFNKVVSIAAALGIRIDDLVVKFP</sequence>
<dbReference type="SUPFAM" id="SSF47413">
    <property type="entry name" value="lambda repressor-like DNA-binding domains"/>
    <property type="match status" value="1"/>
</dbReference>
<name>A0A0D8I8L6_9CLOT</name>
<dbReference type="STRING" id="84022.CACET_c36870"/>
<dbReference type="CDD" id="cd00093">
    <property type="entry name" value="HTH_XRE"/>
    <property type="match status" value="1"/>
</dbReference>
<dbReference type="AlphaFoldDB" id="A0A0D8I8L6"/>
<dbReference type="EMBL" id="CP009687">
    <property type="protein sequence ID" value="AKL97115.1"/>
    <property type="molecule type" value="Genomic_DNA"/>
</dbReference>
<dbReference type="SMART" id="SM00530">
    <property type="entry name" value="HTH_XRE"/>
    <property type="match status" value="1"/>
</dbReference>
<dbReference type="PROSITE" id="PS50943">
    <property type="entry name" value="HTH_CROC1"/>
    <property type="match status" value="1"/>
</dbReference>
<reference evidence="1 2" key="1">
    <citation type="submission" date="2014-10" db="EMBL/GenBank/DDBJ databases">
        <title>Genome sequence of Clostridium aceticum DSM 1496.</title>
        <authorList>
            <person name="Poehlein A."/>
            <person name="Schiel-Bengelsdorf B."/>
            <person name="Gottschalk G."/>
            <person name="Duerre P."/>
            <person name="Daniel R."/>
        </authorList>
    </citation>
    <scope>NUCLEOTIDE SEQUENCE [LARGE SCALE GENOMIC DNA]</scope>
    <source>
        <strain evidence="1 2">DSM 1496</strain>
    </source>
</reference>
<protein>
    <submittedName>
        <fullName evidence="1">Uncharacterized protein</fullName>
    </submittedName>
</protein>